<evidence type="ECO:0000256" key="4">
    <source>
        <dbReference type="ARBA" id="ARBA00011738"/>
    </source>
</evidence>
<feature type="binding site" evidence="9">
    <location>
        <position position="107"/>
    </location>
    <ligand>
        <name>5-phospho-alpha-D-ribose 1-diphosphate</name>
        <dbReference type="ChEBI" id="CHEBI:58017"/>
        <note>ligand shared between dimeric partners</note>
    </ligand>
</feature>
<accession>A0A840R237</accession>
<feature type="binding site" evidence="9">
    <location>
        <position position="101"/>
    </location>
    <ligand>
        <name>5-phospho-alpha-D-ribose 1-diphosphate</name>
        <dbReference type="ChEBI" id="CHEBI:58017"/>
        <note>ligand shared between dimeric partners</note>
    </ligand>
</feature>
<evidence type="ECO:0000256" key="5">
    <source>
        <dbReference type="ARBA" id="ARBA00011971"/>
    </source>
</evidence>
<dbReference type="PANTHER" id="PTHR46683:SF1">
    <property type="entry name" value="OROTATE PHOSPHORIBOSYLTRANSFERASE 1-RELATED"/>
    <property type="match status" value="1"/>
</dbReference>
<dbReference type="Gene3D" id="3.40.50.2020">
    <property type="match status" value="1"/>
</dbReference>
<keyword evidence="9" id="KW-0460">Magnesium</keyword>
<dbReference type="NCBIfam" id="TIGR00336">
    <property type="entry name" value="pyrE"/>
    <property type="match status" value="1"/>
</dbReference>
<evidence type="ECO:0000256" key="1">
    <source>
        <dbReference type="ARBA" id="ARBA00003769"/>
    </source>
</evidence>
<evidence type="ECO:0000256" key="9">
    <source>
        <dbReference type="HAMAP-Rule" id="MF_01208"/>
    </source>
</evidence>
<dbReference type="AlphaFoldDB" id="A0A840R237"/>
<comment type="pathway">
    <text evidence="2 9">Pyrimidine metabolism; UMP biosynthesis via de novo pathway; UMP from orotate: step 1/2.</text>
</comment>
<keyword evidence="12" id="KW-1185">Reference proteome</keyword>
<keyword evidence="8 9" id="KW-0665">Pyrimidine biosynthesis</keyword>
<dbReference type="GO" id="GO:0000287">
    <property type="term" value="F:magnesium ion binding"/>
    <property type="evidence" value="ECO:0007669"/>
    <property type="project" value="UniProtKB-UniRule"/>
</dbReference>
<evidence type="ECO:0000259" key="10">
    <source>
        <dbReference type="Pfam" id="PF00156"/>
    </source>
</evidence>
<sequence length="217" mass="23046">MSIKPYQQRFIQQAIASEALCFGEYTLKSGRVSPYFFNAGRFSSGGALAALGRCYADAIVASGIQFDVLFGPAYKGIPLAAATACALAEHHQLDVPYAYNRKEKKDHGEGGSLVGAALVGRVLIIDDVITAGTAIREAIAMIVAEGAEVAGVAIGLDRQERGQGERSAIQELEQDANLAVVSIVGLHDIVAYLTQSAGDENLIARINAYRERYGVVI</sequence>
<dbReference type="UniPathway" id="UPA00070">
    <property type="reaction ID" value="UER00119"/>
</dbReference>
<evidence type="ECO:0000256" key="7">
    <source>
        <dbReference type="ARBA" id="ARBA00022679"/>
    </source>
</evidence>
<comment type="caution">
    <text evidence="11">The sequence shown here is derived from an EMBL/GenBank/DDBJ whole genome shotgun (WGS) entry which is preliminary data.</text>
</comment>
<dbReference type="EC" id="2.4.2.10" evidence="5 9"/>
<feature type="binding site" evidence="9">
    <location>
        <begin position="36"/>
        <end position="37"/>
    </location>
    <ligand>
        <name>orotate</name>
        <dbReference type="ChEBI" id="CHEBI:30839"/>
    </ligand>
</feature>
<dbReference type="InterPro" id="IPR023031">
    <property type="entry name" value="OPRT"/>
</dbReference>
<dbReference type="EMBL" id="JACHHW010000002">
    <property type="protein sequence ID" value="MBB5186673.1"/>
    <property type="molecule type" value="Genomic_DNA"/>
</dbReference>
<dbReference type="InterPro" id="IPR029057">
    <property type="entry name" value="PRTase-like"/>
</dbReference>
<name>A0A840R237_9GAMM</name>
<evidence type="ECO:0000256" key="2">
    <source>
        <dbReference type="ARBA" id="ARBA00004889"/>
    </source>
</evidence>
<evidence type="ECO:0000313" key="12">
    <source>
        <dbReference type="Proteomes" id="UP000536640"/>
    </source>
</evidence>
<feature type="binding site" evidence="9">
    <location>
        <position position="158"/>
    </location>
    <ligand>
        <name>orotate</name>
        <dbReference type="ChEBI" id="CHEBI:30839"/>
    </ligand>
</feature>
<dbReference type="Proteomes" id="UP000536640">
    <property type="component" value="Unassembled WGS sequence"/>
</dbReference>
<dbReference type="SUPFAM" id="SSF53271">
    <property type="entry name" value="PRTase-like"/>
    <property type="match status" value="1"/>
</dbReference>
<gene>
    <name evidence="9" type="primary">pyrE</name>
    <name evidence="11" type="ORF">HNQ57_000934</name>
</gene>
<evidence type="ECO:0000313" key="11">
    <source>
        <dbReference type="EMBL" id="MBB5186673.1"/>
    </source>
</evidence>
<dbReference type="GO" id="GO:0044205">
    <property type="term" value="P:'de novo' UMP biosynthetic process"/>
    <property type="evidence" value="ECO:0007669"/>
    <property type="project" value="UniProtKB-UniRule"/>
</dbReference>
<dbReference type="InterPro" id="IPR004467">
    <property type="entry name" value="Or_phspho_trans_dom"/>
</dbReference>
<dbReference type="FunFam" id="3.40.50.2020:FF:000008">
    <property type="entry name" value="Orotate phosphoribosyltransferase"/>
    <property type="match status" value="1"/>
</dbReference>
<dbReference type="GO" id="GO:0006207">
    <property type="term" value="P:'de novo' pyrimidine nucleobase biosynthetic process"/>
    <property type="evidence" value="ECO:0007669"/>
    <property type="project" value="TreeGrafter"/>
</dbReference>
<comment type="catalytic activity">
    <reaction evidence="9">
        <text>orotidine 5'-phosphate + diphosphate = orotate + 5-phospho-alpha-D-ribose 1-diphosphate</text>
        <dbReference type="Rhea" id="RHEA:10380"/>
        <dbReference type="ChEBI" id="CHEBI:30839"/>
        <dbReference type="ChEBI" id="CHEBI:33019"/>
        <dbReference type="ChEBI" id="CHEBI:57538"/>
        <dbReference type="ChEBI" id="CHEBI:58017"/>
        <dbReference type="EC" id="2.4.2.10"/>
    </reaction>
</comment>
<keyword evidence="6 9" id="KW-0328">Glycosyltransferase</keyword>
<feature type="domain" description="Phosphoribosyltransferase" evidence="10">
    <location>
        <begin position="52"/>
        <end position="165"/>
    </location>
</feature>
<dbReference type="RefSeq" id="WP_221301570.1">
    <property type="nucleotide sequence ID" value="NZ_JACHHW010000002.1"/>
</dbReference>
<comment type="function">
    <text evidence="1 9">Catalyzes the transfer of a ribosyl phosphate group from 5-phosphoribose 1-diphosphate to orotate, leading to the formation of orotidine monophosphate (OMP).</text>
</comment>
<dbReference type="GO" id="GO:0005737">
    <property type="term" value="C:cytoplasm"/>
    <property type="evidence" value="ECO:0007669"/>
    <property type="project" value="TreeGrafter"/>
</dbReference>
<reference evidence="11 12" key="1">
    <citation type="submission" date="2020-08" db="EMBL/GenBank/DDBJ databases">
        <title>Genomic Encyclopedia of Type Strains, Phase IV (KMG-IV): sequencing the most valuable type-strain genomes for metagenomic binning, comparative biology and taxonomic classification.</title>
        <authorList>
            <person name="Goeker M."/>
        </authorList>
    </citation>
    <scope>NUCLEOTIDE SEQUENCE [LARGE SCALE GENOMIC DNA]</scope>
    <source>
        <strain evidence="11 12">DSM 25701</strain>
    </source>
</reference>
<dbReference type="InterPro" id="IPR000836">
    <property type="entry name" value="PRTase_dom"/>
</dbReference>
<protein>
    <recommendedName>
        <fullName evidence="5 9">Orotate phosphoribosyltransferase</fullName>
        <shortName evidence="9">OPRT</shortName>
        <shortName evidence="9">OPRTase</shortName>
        <ecNumber evidence="5 9">2.4.2.10</ecNumber>
    </recommendedName>
</protein>
<dbReference type="PANTHER" id="PTHR46683">
    <property type="entry name" value="OROTATE PHOSPHORIBOSYLTRANSFERASE 1-RELATED"/>
    <property type="match status" value="1"/>
</dbReference>
<dbReference type="CDD" id="cd06223">
    <property type="entry name" value="PRTases_typeI"/>
    <property type="match status" value="1"/>
</dbReference>
<feature type="binding site" evidence="9">
    <location>
        <position position="105"/>
    </location>
    <ligand>
        <name>5-phospho-alpha-D-ribose 1-diphosphate</name>
        <dbReference type="ChEBI" id="CHEBI:58017"/>
        <note>ligand shared between dimeric partners</note>
    </ligand>
</feature>
<dbReference type="GO" id="GO:0046132">
    <property type="term" value="P:pyrimidine ribonucleoside biosynthetic process"/>
    <property type="evidence" value="ECO:0007669"/>
    <property type="project" value="TreeGrafter"/>
</dbReference>
<evidence type="ECO:0000256" key="3">
    <source>
        <dbReference type="ARBA" id="ARBA00006340"/>
    </source>
</evidence>
<comment type="subunit">
    <text evidence="4 9">Homodimer.</text>
</comment>
<evidence type="ECO:0000256" key="6">
    <source>
        <dbReference type="ARBA" id="ARBA00022676"/>
    </source>
</evidence>
<keyword evidence="7 9" id="KW-0808">Transferase</keyword>
<organism evidence="11 12">
    <name type="scientific">Zhongshania antarctica</name>
    <dbReference type="NCBI Taxonomy" id="641702"/>
    <lineage>
        <taxon>Bacteria</taxon>
        <taxon>Pseudomonadati</taxon>
        <taxon>Pseudomonadota</taxon>
        <taxon>Gammaproteobacteria</taxon>
        <taxon>Cellvibrionales</taxon>
        <taxon>Spongiibacteraceae</taxon>
        <taxon>Zhongshania</taxon>
    </lineage>
</organism>
<proteinExistence type="inferred from homology"/>
<feature type="binding site" description="in other chain" evidence="9">
    <location>
        <position position="28"/>
    </location>
    <ligand>
        <name>5-phospho-alpha-D-ribose 1-diphosphate</name>
        <dbReference type="ChEBI" id="CHEBI:58017"/>
        <note>ligand shared between dimeric partners</note>
    </ligand>
</feature>
<dbReference type="Pfam" id="PF00156">
    <property type="entry name" value="Pribosyltran"/>
    <property type="match status" value="1"/>
</dbReference>
<dbReference type="HAMAP" id="MF_01208">
    <property type="entry name" value="PyrE"/>
    <property type="match status" value="1"/>
</dbReference>
<feature type="binding site" evidence="9">
    <location>
        <position position="130"/>
    </location>
    <ligand>
        <name>orotate</name>
        <dbReference type="ChEBI" id="CHEBI:30839"/>
    </ligand>
</feature>
<comment type="cofactor">
    <cofactor evidence="9">
        <name>Mg(2+)</name>
        <dbReference type="ChEBI" id="CHEBI:18420"/>
    </cofactor>
</comment>
<feature type="binding site" description="in other chain" evidence="9">
    <location>
        <position position="102"/>
    </location>
    <ligand>
        <name>5-phospho-alpha-D-ribose 1-diphosphate</name>
        <dbReference type="ChEBI" id="CHEBI:58017"/>
        <note>ligand shared between dimeric partners</note>
    </ligand>
</feature>
<evidence type="ECO:0000256" key="8">
    <source>
        <dbReference type="ARBA" id="ARBA00022975"/>
    </source>
</evidence>
<comment type="similarity">
    <text evidence="3 9">Belongs to the purine/pyrimidine phosphoribosyltransferase family. PyrE subfamily.</text>
</comment>
<feature type="binding site" description="in other chain" evidence="9">
    <location>
        <begin position="74"/>
        <end position="75"/>
    </location>
    <ligand>
        <name>5-phospho-alpha-D-ribose 1-diphosphate</name>
        <dbReference type="ChEBI" id="CHEBI:58017"/>
        <note>ligand shared between dimeric partners</note>
    </ligand>
</feature>
<feature type="binding site" description="in other chain" evidence="9">
    <location>
        <begin position="126"/>
        <end position="134"/>
    </location>
    <ligand>
        <name>5-phospho-alpha-D-ribose 1-diphosphate</name>
        <dbReference type="ChEBI" id="CHEBI:58017"/>
        <note>ligand shared between dimeric partners</note>
    </ligand>
</feature>
<dbReference type="GO" id="GO:0004588">
    <property type="term" value="F:orotate phosphoribosyltransferase activity"/>
    <property type="evidence" value="ECO:0007669"/>
    <property type="project" value="UniProtKB-UniRule"/>
</dbReference>